<proteinExistence type="predicted"/>
<dbReference type="Proteomes" id="UP000607653">
    <property type="component" value="Unassembled WGS sequence"/>
</dbReference>
<dbReference type="Gene3D" id="2.40.70.10">
    <property type="entry name" value="Acid Proteases"/>
    <property type="match status" value="1"/>
</dbReference>
<dbReference type="CDD" id="cd00303">
    <property type="entry name" value="retropepsin_like"/>
    <property type="match status" value="1"/>
</dbReference>
<comment type="caution">
    <text evidence="2">The sequence shown here is derived from an EMBL/GenBank/DDBJ whole genome shotgun (WGS) entry which is preliminary data.</text>
</comment>
<dbReference type="InterPro" id="IPR021109">
    <property type="entry name" value="Peptidase_aspartic_dom_sf"/>
</dbReference>
<dbReference type="PANTHER" id="PTHR33240">
    <property type="entry name" value="OS08G0508500 PROTEIN"/>
    <property type="match status" value="1"/>
</dbReference>
<protein>
    <submittedName>
        <fullName evidence="2">Uncharacterized protein</fullName>
    </submittedName>
</protein>
<feature type="region of interest" description="Disordered" evidence="1">
    <location>
        <begin position="1"/>
        <end position="37"/>
    </location>
</feature>
<name>A0A822YY45_NELNU</name>
<keyword evidence="3" id="KW-1185">Reference proteome</keyword>
<dbReference type="PANTHER" id="PTHR33240:SF15">
    <property type="entry name" value="GAG-PRO-LIKE PROTEIN"/>
    <property type="match status" value="1"/>
</dbReference>
<evidence type="ECO:0000313" key="2">
    <source>
        <dbReference type="EMBL" id="DAD37440.1"/>
    </source>
</evidence>
<organism evidence="2 3">
    <name type="scientific">Nelumbo nucifera</name>
    <name type="common">Sacred lotus</name>
    <dbReference type="NCBI Taxonomy" id="4432"/>
    <lineage>
        <taxon>Eukaryota</taxon>
        <taxon>Viridiplantae</taxon>
        <taxon>Streptophyta</taxon>
        <taxon>Embryophyta</taxon>
        <taxon>Tracheophyta</taxon>
        <taxon>Spermatophyta</taxon>
        <taxon>Magnoliopsida</taxon>
        <taxon>Proteales</taxon>
        <taxon>Nelumbonaceae</taxon>
        <taxon>Nelumbo</taxon>
    </lineage>
</organism>
<evidence type="ECO:0000313" key="3">
    <source>
        <dbReference type="Proteomes" id="UP000607653"/>
    </source>
</evidence>
<gene>
    <name evidence="2" type="ORF">HUJ06_008081</name>
</gene>
<dbReference type="AlphaFoldDB" id="A0A822YY45"/>
<reference evidence="2 3" key="1">
    <citation type="journal article" date="2020" name="Mol. Biol. Evol.">
        <title>Distinct Expression and Methylation Patterns for Genes with Different Fates following a Single Whole-Genome Duplication in Flowering Plants.</title>
        <authorList>
            <person name="Shi T."/>
            <person name="Rahmani R.S."/>
            <person name="Gugger P.F."/>
            <person name="Wang M."/>
            <person name="Li H."/>
            <person name="Zhang Y."/>
            <person name="Li Z."/>
            <person name="Wang Q."/>
            <person name="Van de Peer Y."/>
            <person name="Marchal K."/>
            <person name="Chen J."/>
        </authorList>
    </citation>
    <scope>NUCLEOTIDE SEQUENCE [LARGE SCALE GENOMIC DNA]</scope>
    <source>
        <tissue evidence="2">Leaf</tissue>
    </source>
</reference>
<evidence type="ECO:0000256" key="1">
    <source>
        <dbReference type="SAM" id="MobiDB-lite"/>
    </source>
</evidence>
<sequence length="322" mass="35470">MTRRGRHFKPPQLESQHLAKQGAGDASTSMMPPTVPPMVQLAEPSVPSTTLQPEPSIPTQVIANKSTGRTKVRVETSRQDGDVVKQLKRTPASISVWGLLMTSLGHRKAVMDLLIQAHDPIDISPQDLAHTIASLDQTRAITFTNQDLPKEGVNFTKALNITVDCMNQRVPLCLIDNGAGLNVCPLWTAQYLGLEDDLHPPRVIVKAFDSHETEVEGEVTINPTIGPVRFQVTFVVFNALVNFNLLLERPWLHSIGPVPLSLHQRVKFFHGGDIVSILGDPELHSGIHATTERVASVRRIQFKNPEDENITLLLGSTNIMIV</sequence>
<accession>A0A822YY45</accession>
<dbReference type="EMBL" id="DUZY01000004">
    <property type="protein sequence ID" value="DAD37440.1"/>
    <property type="molecule type" value="Genomic_DNA"/>
</dbReference>